<organism evidence="2 3">
    <name type="scientific">Allacma fusca</name>
    <dbReference type="NCBI Taxonomy" id="39272"/>
    <lineage>
        <taxon>Eukaryota</taxon>
        <taxon>Metazoa</taxon>
        <taxon>Ecdysozoa</taxon>
        <taxon>Arthropoda</taxon>
        <taxon>Hexapoda</taxon>
        <taxon>Collembola</taxon>
        <taxon>Symphypleona</taxon>
        <taxon>Sminthuridae</taxon>
        <taxon>Allacma</taxon>
    </lineage>
</organism>
<dbReference type="EMBL" id="CAJVCH010397157">
    <property type="protein sequence ID" value="CAG7817557.1"/>
    <property type="molecule type" value="Genomic_DNA"/>
</dbReference>
<gene>
    <name evidence="2" type="ORF">AFUS01_LOCUS28116</name>
</gene>
<dbReference type="Proteomes" id="UP000708208">
    <property type="component" value="Unassembled WGS sequence"/>
</dbReference>
<comment type="caution">
    <text evidence="2">The sequence shown here is derived from an EMBL/GenBank/DDBJ whole genome shotgun (WGS) entry which is preliminary data.</text>
</comment>
<name>A0A8J2PC58_9HEXA</name>
<feature type="domain" description="Ig-like" evidence="1">
    <location>
        <begin position="54"/>
        <end position="159"/>
    </location>
</feature>
<sequence length="175" mass="19711">LGSKNGSDNGRFRYLWSLNVTTDDVVSYICLAPIWNSSQWMNVSYPVQIIDGKPPVIITTSSSEAEEIFNDKQKKAQIRCEAWGIPQPEITWWRGDLEFLDETQNARPHIDLFTKEESNISISTLTFENAFNNGSSISGEYTCNATNPKGTVLYTVRVRVESHSTWKVWAATLGA</sequence>
<dbReference type="AlphaFoldDB" id="A0A8J2PC58"/>
<evidence type="ECO:0000313" key="2">
    <source>
        <dbReference type="EMBL" id="CAG7817557.1"/>
    </source>
</evidence>
<feature type="non-terminal residue" evidence="2">
    <location>
        <position position="175"/>
    </location>
</feature>
<protein>
    <recommendedName>
        <fullName evidence="1">Ig-like domain-containing protein</fullName>
    </recommendedName>
</protein>
<dbReference type="Pfam" id="PF13927">
    <property type="entry name" value="Ig_3"/>
    <property type="match status" value="1"/>
</dbReference>
<evidence type="ECO:0000313" key="3">
    <source>
        <dbReference type="Proteomes" id="UP000708208"/>
    </source>
</evidence>
<proteinExistence type="predicted"/>
<reference evidence="2" key="1">
    <citation type="submission" date="2021-06" db="EMBL/GenBank/DDBJ databases">
        <authorList>
            <person name="Hodson N. C."/>
            <person name="Mongue J. A."/>
            <person name="Jaron S. K."/>
        </authorList>
    </citation>
    <scope>NUCLEOTIDE SEQUENCE</scope>
</reference>
<dbReference type="CDD" id="cd00096">
    <property type="entry name" value="Ig"/>
    <property type="match status" value="1"/>
</dbReference>
<dbReference type="OrthoDB" id="5985519at2759"/>
<feature type="non-terminal residue" evidence="2">
    <location>
        <position position="1"/>
    </location>
</feature>
<dbReference type="InterPro" id="IPR007110">
    <property type="entry name" value="Ig-like_dom"/>
</dbReference>
<accession>A0A8J2PC58</accession>
<evidence type="ECO:0000259" key="1">
    <source>
        <dbReference type="PROSITE" id="PS50835"/>
    </source>
</evidence>
<dbReference type="PROSITE" id="PS50835">
    <property type="entry name" value="IG_LIKE"/>
    <property type="match status" value="1"/>
</dbReference>
<keyword evidence="3" id="KW-1185">Reference proteome</keyword>